<keyword evidence="2" id="KW-1133">Transmembrane helix</keyword>
<dbReference type="Gene3D" id="1.25.40.590">
    <property type="entry name" value="Type IV / VI secretion system, DotU"/>
    <property type="match status" value="1"/>
</dbReference>
<dbReference type="Pfam" id="PF09850">
    <property type="entry name" value="DotU"/>
    <property type="match status" value="1"/>
</dbReference>
<feature type="transmembrane region" description="Helical" evidence="2">
    <location>
        <begin position="249"/>
        <end position="271"/>
    </location>
</feature>
<evidence type="ECO:0000259" key="3">
    <source>
        <dbReference type="Pfam" id="PF09850"/>
    </source>
</evidence>
<evidence type="ECO:0000313" key="5">
    <source>
        <dbReference type="Proteomes" id="UP000057737"/>
    </source>
</evidence>
<evidence type="ECO:0000256" key="2">
    <source>
        <dbReference type="SAM" id="Phobius"/>
    </source>
</evidence>
<evidence type="ECO:0000313" key="4">
    <source>
        <dbReference type="EMBL" id="KWV54706.1"/>
    </source>
</evidence>
<dbReference type="PANTHER" id="PTHR38033">
    <property type="entry name" value="MEMBRANE PROTEIN-RELATED"/>
    <property type="match status" value="1"/>
</dbReference>
<dbReference type="OrthoDB" id="345640at2"/>
<keyword evidence="5" id="KW-1185">Reference proteome</keyword>
<protein>
    <recommendedName>
        <fullName evidence="3">Type IV / VI secretion system DotU domain-containing protein</fullName>
    </recommendedName>
</protein>
<reference evidence="4 5" key="1">
    <citation type="submission" date="2015-11" db="EMBL/GenBank/DDBJ databases">
        <title>Draft Genome Sequence of the Strain BR 10303 (Bradyrhizobium sp.) isolated from nodules of Centrolobium paraense.</title>
        <authorList>
            <person name="Zelli J.E."/>
            <person name="Simoes-Araujo J.L."/>
            <person name="Barauna A.C."/>
            <person name="Silva K."/>
        </authorList>
    </citation>
    <scope>NUCLEOTIDE SEQUENCE [LARGE SCALE GENOMIC DNA]</scope>
    <source>
        <strain evidence="4 5">BR 10303</strain>
    </source>
</reference>
<dbReference type="NCBIfam" id="TIGR03349">
    <property type="entry name" value="IV_VI_DotU"/>
    <property type="match status" value="1"/>
</dbReference>
<feature type="domain" description="Type IV / VI secretion system DotU" evidence="3">
    <location>
        <begin position="72"/>
        <end position="268"/>
    </location>
</feature>
<proteinExistence type="predicted"/>
<dbReference type="Proteomes" id="UP000057737">
    <property type="component" value="Unassembled WGS sequence"/>
</dbReference>
<dbReference type="AlphaFoldDB" id="A0A109JT94"/>
<accession>A0A109JT94</accession>
<organism evidence="4 5">
    <name type="scientific">Bradyrhizobium macuxiense</name>
    <dbReference type="NCBI Taxonomy" id="1755647"/>
    <lineage>
        <taxon>Bacteria</taxon>
        <taxon>Pseudomonadati</taxon>
        <taxon>Pseudomonadota</taxon>
        <taxon>Alphaproteobacteria</taxon>
        <taxon>Hyphomicrobiales</taxon>
        <taxon>Nitrobacteraceae</taxon>
        <taxon>Bradyrhizobium</taxon>
    </lineage>
</organism>
<evidence type="ECO:0000256" key="1">
    <source>
        <dbReference type="SAM" id="MobiDB-lite"/>
    </source>
</evidence>
<dbReference type="NCBIfam" id="NF038228">
    <property type="entry name" value="IcmH_DotU_IVB"/>
    <property type="match status" value="1"/>
</dbReference>
<feature type="region of interest" description="Disordered" evidence="1">
    <location>
        <begin position="1"/>
        <end position="28"/>
    </location>
</feature>
<dbReference type="InterPro" id="IPR017732">
    <property type="entry name" value="T4/T6SS_DotU"/>
</dbReference>
<dbReference type="EMBL" id="LNCU01000070">
    <property type="protein sequence ID" value="KWV54706.1"/>
    <property type="molecule type" value="Genomic_DNA"/>
</dbReference>
<dbReference type="InterPro" id="IPR038522">
    <property type="entry name" value="T4/T6SS_DotU_sf"/>
</dbReference>
<dbReference type="PANTHER" id="PTHR38033:SF1">
    <property type="entry name" value="DOTU FAMILY TYPE IV_VI SECRETION SYSTEM PROTEIN"/>
    <property type="match status" value="1"/>
</dbReference>
<keyword evidence="2" id="KW-0812">Transmembrane</keyword>
<gene>
    <name evidence="4" type="ORF">AS156_06995</name>
</gene>
<comment type="caution">
    <text evidence="4">The sequence shown here is derived from an EMBL/GenBank/DDBJ whole genome shotgun (WGS) entry which is preliminary data.</text>
</comment>
<keyword evidence="2" id="KW-0472">Membrane</keyword>
<sequence length="291" mass="31846">MDEPTVIGRRPVGPIRDDRAEQSSGRVSPKVVAATVPYAPVPTSDAGGGAAVGHAEIVPLGLLEPKAVEDTLVAAAAPLLLVVAQLRFVNDADIGALHRGIIEQIRRFEERAIKHQASDVTAARYVICALIDEAVMTTRWGAESAWSDNSLLNQFHNETWGGEKVFQILEHIQAEPAKYLALLKLINVCLLMGFEGKYRVAEGGRELLEDLRCEVERRLRDHTTAPPAELSSQWRGIGARARVRSYVPLRIVFTAAALTVLIGYGFFWWSLSGELAPVEQLLDLIGRSGPR</sequence>
<name>A0A109JT94_9BRAD</name>
<dbReference type="RefSeq" id="WP_066507848.1">
    <property type="nucleotide sequence ID" value="NZ_LNCU01000070.1"/>
</dbReference>